<dbReference type="SUPFAM" id="SSF47413">
    <property type="entry name" value="lambda repressor-like DNA-binding domains"/>
    <property type="match status" value="1"/>
</dbReference>
<keyword evidence="3" id="KW-1185">Reference proteome</keyword>
<organism evidence="2 3">
    <name type="scientific">Schleiferilactobacillus perolens DSM 12744</name>
    <dbReference type="NCBI Taxonomy" id="1423792"/>
    <lineage>
        <taxon>Bacteria</taxon>
        <taxon>Bacillati</taxon>
        <taxon>Bacillota</taxon>
        <taxon>Bacilli</taxon>
        <taxon>Lactobacillales</taxon>
        <taxon>Lactobacillaceae</taxon>
        <taxon>Schleiferilactobacillus</taxon>
    </lineage>
</organism>
<gene>
    <name evidence="2" type="ORF">FD09_GL002363</name>
</gene>
<dbReference type="AlphaFoldDB" id="A0A0R1MZL5"/>
<name>A0A0R1MZL5_9LACO</name>
<evidence type="ECO:0000313" key="3">
    <source>
        <dbReference type="Proteomes" id="UP000051330"/>
    </source>
</evidence>
<dbReference type="EMBL" id="AZEC01000004">
    <property type="protein sequence ID" value="KRL13527.1"/>
    <property type="molecule type" value="Genomic_DNA"/>
</dbReference>
<dbReference type="Proteomes" id="UP000051330">
    <property type="component" value="Unassembled WGS sequence"/>
</dbReference>
<dbReference type="PROSITE" id="PS50943">
    <property type="entry name" value="HTH_CROC1"/>
    <property type="match status" value="1"/>
</dbReference>
<dbReference type="OrthoDB" id="34624at2"/>
<dbReference type="InterPro" id="IPR010982">
    <property type="entry name" value="Lambda_DNA-bd_dom_sf"/>
</dbReference>
<accession>A0A0R1MZL5</accession>
<evidence type="ECO:0000259" key="1">
    <source>
        <dbReference type="PROSITE" id="PS50943"/>
    </source>
</evidence>
<dbReference type="InterPro" id="IPR053163">
    <property type="entry name" value="HTH-type_regulator_Rgg"/>
</dbReference>
<reference evidence="2 3" key="1">
    <citation type="journal article" date="2015" name="Genome Announc.">
        <title>Expanding the biotechnology potential of lactobacilli through comparative genomics of 213 strains and associated genera.</title>
        <authorList>
            <person name="Sun Z."/>
            <person name="Harris H.M."/>
            <person name="McCann A."/>
            <person name="Guo C."/>
            <person name="Argimon S."/>
            <person name="Zhang W."/>
            <person name="Yang X."/>
            <person name="Jeffery I.B."/>
            <person name="Cooney J.C."/>
            <person name="Kagawa T.F."/>
            <person name="Liu W."/>
            <person name="Song Y."/>
            <person name="Salvetti E."/>
            <person name="Wrobel A."/>
            <person name="Rasinkangas P."/>
            <person name="Parkhill J."/>
            <person name="Rea M.C."/>
            <person name="O'Sullivan O."/>
            <person name="Ritari J."/>
            <person name="Douillard F.P."/>
            <person name="Paul Ross R."/>
            <person name="Yang R."/>
            <person name="Briner A.E."/>
            <person name="Felis G.E."/>
            <person name="de Vos W.M."/>
            <person name="Barrangou R."/>
            <person name="Klaenhammer T.R."/>
            <person name="Caufield P.W."/>
            <person name="Cui Y."/>
            <person name="Zhang H."/>
            <person name="O'Toole P.W."/>
        </authorList>
    </citation>
    <scope>NUCLEOTIDE SEQUENCE [LARGE SCALE GENOMIC DNA]</scope>
    <source>
        <strain evidence="2 3">DSM 12744</strain>
    </source>
</reference>
<dbReference type="STRING" id="1423792.FD09_GL002363"/>
<comment type="caution">
    <text evidence="2">The sequence shown here is derived from an EMBL/GenBank/DDBJ whole genome shotgun (WGS) entry which is preliminary data.</text>
</comment>
<dbReference type="SMART" id="SM00530">
    <property type="entry name" value="HTH_XRE"/>
    <property type="match status" value="1"/>
</dbReference>
<evidence type="ECO:0000313" key="2">
    <source>
        <dbReference type="EMBL" id="KRL13527.1"/>
    </source>
</evidence>
<dbReference type="InterPro" id="IPR011990">
    <property type="entry name" value="TPR-like_helical_dom_sf"/>
</dbReference>
<protein>
    <submittedName>
        <fullName evidence="2">Transcription regulator</fullName>
    </submittedName>
</protein>
<dbReference type="Gene3D" id="1.25.40.10">
    <property type="entry name" value="Tetratricopeptide repeat domain"/>
    <property type="match status" value="1"/>
</dbReference>
<sequence length="300" mass="34850">MQSIGSTVKYLRQLKGFTQKEIYDGIVSRSFGIRFEQGKHDIGADKLFSLLDRLGVNADEFRYIQQGNTHTPAQQQLAAIDHYYHQEDFLSLRRYMTVAKDAPLPVQTNAAYARLLVAAWDGRFSTLSADTRRFLNHYLHQPQWTVQDIRFASVLIIPILQAPHHTQKLKMLTTRMETSCARYIQDLSDPYDIRGELLNFYFVIFQAEATQRHMAIARTYGEKAAALPDTSLTWSDRILKKTIQGLTAWYFDDWAKGTRIINTLTQLLTLFEPNAERVLPTIFRVRRVDAQKYRKEKDPR</sequence>
<dbReference type="RefSeq" id="WP_057819591.1">
    <property type="nucleotide sequence ID" value="NZ_AZEC01000004.1"/>
</dbReference>
<proteinExistence type="predicted"/>
<dbReference type="InterPro" id="IPR001387">
    <property type="entry name" value="Cro/C1-type_HTH"/>
</dbReference>
<dbReference type="PANTHER" id="PTHR37038">
    <property type="entry name" value="TRANSCRIPTIONAL REGULATOR-RELATED"/>
    <property type="match status" value="1"/>
</dbReference>
<dbReference type="GO" id="GO:0003677">
    <property type="term" value="F:DNA binding"/>
    <property type="evidence" value="ECO:0007669"/>
    <property type="project" value="InterPro"/>
</dbReference>
<dbReference type="CDD" id="cd00093">
    <property type="entry name" value="HTH_XRE"/>
    <property type="match status" value="1"/>
</dbReference>
<dbReference type="PANTHER" id="PTHR37038:SF12">
    <property type="entry name" value="TRANSCRIPTIONAL REGULATOR"/>
    <property type="match status" value="1"/>
</dbReference>
<dbReference type="PATRIC" id="fig|1423792.3.peg.2402"/>
<feature type="domain" description="HTH cro/C1-type" evidence="1">
    <location>
        <begin position="8"/>
        <end position="61"/>
    </location>
</feature>